<accession>A0A1W1Y052</accession>
<dbReference type="PIRSF" id="PIRSF015278">
    <property type="entry name" value="UCP015278"/>
    <property type="match status" value="1"/>
</dbReference>
<dbReference type="EMBL" id="FWXH01000048">
    <property type="protein sequence ID" value="SMC29507.1"/>
    <property type="molecule type" value="Genomic_DNA"/>
</dbReference>
<dbReference type="AlphaFoldDB" id="A0A1W1Y052"/>
<keyword evidence="2" id="KW-1185">Reference proteome</keyword>
<dbReference type="Pfam" id="PF10004">
    <property type="entry name" value="DUF2247"/>
    <property type="match status" value="1"/>
</dbReference>
<reference evidence="1 2" key="1">
    <citation type="submission" date="2017-04" db="EMBL/GenBank/DDBJ databases">
        <authorList>
            <person name="Afonso C.L."/>
            <person name="Miller P.J."/>
            <person name="Scott M.A."/>
            <person name="Spackman E."/>
            <person name="Goraichik I."/>
            <person name="Dimitrov K.M."/>
            <person name="Suarez D.L."/>
            <person name="Swayne D.E."/>
        </authorList>
    </citation>
    <scope>NUCLEOTIDE SEQUENCE [LARGE SCALE GENOMIC DNA]</scope>
    <source>
        <strain evidence="1 2">DSM 12555</strain>
    </source>
</reference>
<evidence type="ECO:0000313" key="2">
    <source>
        <dbReference type="Proteomes" id="UP000192468"/>
    </source>
</evidence>
<name>A0A1W1Y052_9CLOT</name>
<evidence type="ECO:0000313" key="1">
    <source>
        <dbReference type="EMBL" id="SMC29507.1"/>
    </source>
</evidence>
<dbReference type="InterPro" id="IPR016630">
    <property type="entry name" value="UCP015278"/>
</dbReference>
<gene>
    <name evidence="1" type="ORF">SAMN02745134_03929</name>
</gene>
<dbReference type="STRING" id="1121291.SAMN02745134_03929"/>
<dbReference type="OrthoDB" id="2882291at2"/>
<organism evidence="1 2">
    <name type="scientific">Clostridium acidisoli DSM 12555</name>
    <dbReference type="NCBI Taxonomy" id="1121291"/>
    <lineage>
        <taxon>Bacteria</taxon>
        <taxon>Bacillati</taxon>
        <taxon>Bacillota</taxon>
        <taxon>Clostridia</taxon>
        <taxon>Eubacteriales</taxon>
        <taxon>Clostridiaceae</taxon>
        <taxon>Clostridium</taxon>
    </lineage>
</organism>
<proteinExistence type="predicted"/>
<evidence type="ECO:0008006" key="3">
    <source>
        <dbReference type="Google" id="ProtNLM"/>
    </source>
</evidence>
<dbReference type="RefSeq" id="WP_084117881.1">
    <property type="nucleotide sequence ID" value="NZ_FWXH01000048.1"/>
</dbReference>
<sequence length="177" mass="21038">MLLRINELEDAKIKYDWKTLYVALYLDFIDISVLSDYSVKEMSNKLYVDNEFITELAWGGCEFLKEELLAKMPIELGFEEIEKNSIHWNYELRKLRYCMLRFARNTISNNKELLSKVSEIYADVGYPVEMEEFIPYMPPKDGYDPTKYSIEENNLHMIMLLDKFLEEEKKVIAKLTS</sequence>
<protein>
    <recommendedName>
        <fullName evidence="3">DUF2247 family protein</fullName>
    </recommendedName>
</protein>
<dbReference type="Proteomes" id="UP000192468">
    <property type="component" value="Unassembled WGS sequence"/>
</dbReference>